<keyword evidence="1" id="KW-0812">Transmembrane</keyword>
<dbReference type="AlphaFoldDB" id="A0A8H6Z9B7"/>
<keyword evidence="3" id="KW-1185">Reference proteome</keyword>
<keyword evidence="1" id="KW-0472">Membrane</keyword>
<comment type="caution">
    <text evidence="2">The sequence shown here is derived from an EMBL/GenBank/DDBJ whole genome shotgun (WGS) entry which is preliminary data.</text>
</comment>
<evidence type="ECO:0000256" key="1">
    <source>
        <dbReference type="SAM" id="Phobius"/>
    </source>
</evidence>
<reference evidence="2" key="1">
    <citation type="submission" date="2020-05" db="EMBL/GenBank/DDBJ databases">
        <title>Mycena genomes resolve the evolution of fungal bioluminescence.</title>
        <authorList>
            <person name="Tsai I.J."/>
        </authorList>
    </citation>
    <scope>NUCLEOTIDE SEQUENCE</scope>
    <source>
        <strain evidence="2">CCC161011</strain>
    </source>
</reference>
<protein>
    <recommendedName>
        <fullName evidence="4">Protein kinase domain-containing protein</fullName>
    </recommendedName>
</protein>
<evidence type="ECO:0000313" key="3">
    <source>
        <dbReference type="Proteomes" id="UP000620124"/>
    </source>
</evidence>
<dbReference type="EMBL" id="JACAZI010000001">
    <property type="protein sequence ID" value="KAF7371570.1"/>
    <property type="molecule type" value="Genomic_DNA"/>
</dbReference>
<keyword evidence="1" id="KW-1133">Transmembrane helix</keyword>
<accession>A0A8H6Z9B7</accession>
<name>A0A8H6Z9B7_9AGAR</name>
<dbReference type="OrthoDB" id="3065426at2759"/>
<organism evidence="2 3">
    <name type="scientific">Mycena venus</name>
    <dbReference type="NCBI Taxonomy" id="2733690"/>
    <lineage>
        <taxon>Eukaryota</taxon>
        <taxon>Fungi</taxon>
        <taxon>Dikarya</taxon>
        <taxon>Basidiomycota</taxon>
        <taxon>Agaricomycotina</taxon>
        <taxon>Agaricomycetes</taxon>
        <taxon>Agaricomycetidae</taxon>
        <taxon>Agaricales</taxon>
        <taxon>Marasmiineae</taxon>
        <taxon>Mycenaceae</taxon>
        <taxon>Mycena</taxon>
    </lineage>
</organism>
<evidence type="ECO:0008006" key="4">
    <source>
        <dbReference type="Google" id="ProtNLM"/>
    </source>
</evidence>
<feature type="transmembrane region" description="Helical" evidence="1">
    <location>
        <begin position="112"/>
        <end position="131"/>
    </location>
</feature>
<gene>
    <name evidence="2" type="ORF">MVEN_00012300</name>
</gene>
<sequence>MFAGAHQFQVVGGTFTSITQNHFNTPIVPSDFEMIPMGDIDLQHKIRLNYDSGVVERMRVCRVYSARLHPQNTTVMMYQGRGAEEEWRQDIIKYMSIRHPNILQMRGAARSGGIHATLFHNGAVVFILLFIELNG</sequence>
<proteinExistence type="predicted"/>
<dbReference type="Proteomes" id="UP000620124">
    <property type="component" value="Unassembled WGS sequence"/>
</dbReference>
<evidence type="ECO:0000313" key="2">
    <source>
        <dbReference type="EMBL" id="KAF7371570.1"/>
    </source>
</evidence>